<evidence type="ECO:0000256" key="1">
    <source>
        <dbReference type="ARBA" id="ARBA00004651"/>
    </source>
</evidence>
<dbReference type="STRING" id="159449.B4N89_39390"/>
<feature type="transmembrane region" description="Helical" evidence="10">
    <location>
        <begin position="214"/>
        <end position="232"/>
    </location>
</feature>
<evidence type="ECO:0000256" key="5">
    <source>
        <dbReference type="ARBA" id="ARBA00022741"/>
    </source>
</evidence>
<dbReference type="CDD" id="cd06581">
    <property type="entry name" value="TM_PBP1_LivM_like"/>
    <property type="match status" value="1"/>
</dbReference>
<keyword evidence="13" id="KW-1185">Reference proteome</keyword>
<dbReference type="Pfam" id="PF12399">
    <property type="entry name" value="BCA_ABC_TP_C"/>
    <property type="match status" value="1"/>
</dbReference>
<dbReference type="OrthoDB" id="3396710at2"/>
<dbReference type="EMBL" id="MWQN01000003">
    <property type="protein sequence ID" value="OPC78246.1"/>
    <property type="molecule type" value="Genomic_DNA"/>
</dbReference>
<dbReference type="InterPro" id="IPR001851">
    <property type="entry name" value="ABC_transp_permease"/>
</dbReference>
<dbReference type="GO" id="GO:0005524">
    <property type="term" value="F:ATP binding"/>
    <property type="evidence" value="ECO:0007669"/>
    <property type="project" value="UniProtKB-KW"/>
</dbReference>
<comment type="subcellular location">
    <subcellularLocation>
        <location evidence="1">Cell membrane</location>
        <topology evidence="1">Multi-pass membrane protein</topology>
    </subcellularLocation>
</comment>
<feature type="compositionally biased region" description="Basic residues" evidence="9">
    <location>
        <begin position="314"/>
        <end position="323"/>
    </location>
</feature>
<evidence type="ECO:0000256" key="9">
    <source>
        <dbReference type="SAM" id="MobiDB-lite"/>
    </source>
</evidence>
<dbReference type="InterPro" id="IPR043428">
    <property type="entry name" value="LivM-like"/>
</dbReference>
<feature type="domain" description="ABC transporter" evidence="11">
    <location>
        <begin position="359"/>
        <end position="586"/>
    </location>
</feature>
<evidence type="ECO:0000256" key="8">
    <source>
        <dbReference type="ARBA" id="ARBA00023136"/>
    </source>
</evidence>
<dbReference type="Pfam" id="PF00005">
    <property type="entry name" value="ABC_tran"/>
    <property type="match status" value="1"/>
</dbReference>
<dbReference type="SMART" id="SM00382">
    <property type="entry name" value="AAA"/>
    <property type="match status" value="1"/>
</dbReference>
<feature type="transmembrane region" description="Helical" evidence="10">
    <location>
        <begin position="124"/>
        <end position="144"/>
    </location>
</feature>
<evidence type="ECO:0000313" key="13">
    <source>
        <dbReference type="Proteomes" id="UP000190037"/>
    </source>
</evidence>
<dbReference type="InterPro" id="IPR051120">
    <property type="entry name" value="ABC_AA/LPS_Transport"/>
</dbReference>
<organism evidence="12 13">
    <name type="scientific">Embleya scabrispora</name>
    <dbReference type="NCBI Taxonomy" id="159449"/>
    <lineage>
        <taxon>Bacteria</taxon>
        <taxon>Bacillati</taxon>
        <taxon>Actinomycetota</taxon>
        <taxon>Actinomycetes</taxon>
        <taxon>Kitasatosporales</taxon>
        <taxon>Streptomycetaceae</taxon>
        <taxon>Embleya</taxon>
    </lineage>
</organism>
<reference evidence="12 13" key="1">
    <citation type="submission" date="2017-03" db="EMBL/GenBank/DDBJ databases">
        <title>Draft genome sequence of Streptomyces scabrisporus NF3, endophyte isolated from Amphipterygium adstringens.</title>
        <authorList>
            <person name="Vazquez M."/>
            <person name="Ceapa C.D."/>
            <person name="Rodriguez Luna D."/>
            <person name="Sanchez Esquivel S."/>
        </authorList>
    </citation>
    <scope>NUCLEOTIDE SEQUENCE [LARGE SCALE GENOMIC DNA]</scope>
    <source>
        <strain evidence="12 13">NF3</strain>
    </source>
</reference>
<protein>
    <submittedName>
        <fullName evidence="12">Branched-chain amino acid ABC transporter ATP-binding protein</fullName>
    </submittedName>
</protein>
<dbReference type="Pfam" id="PF02653">
    <property type="entry name" value="BPD_transp_2"/>
    <property type="match status" value="1"/>
</dbReference>
<keyword evidence="3" id="KW-1003">Cell membrane</keyword>
<sequence>MKSRAAKTLSDLIDPRRAAIGVALAAVACVAVPAILSPYWLYLAITSVIGAVVMQSYGVIVGRAGVMSLCQLSFAAIGAWVVMRLNLADAPGGLIVWVVLGGLAAAPVGMLIGLPALRVRGVNLAVITFGAAVSTDIVLGAKQFPGTEELKTVARPAAFSTNANYFVLVVIVFTVIALALAALDKTRLGRSWLELRHSERMAASHGISVARSKLAAFAISAFVAGVGGGLMAGQLGLVVAGNFAMGQSVTLFAIAILIGPHHPEGALMSGVFGAAMATILEKVRLPQDLGGIVFGIVPIFALRSGMSQTDFTRNRKRLAKARKQRDAAPAADRERADAGPPAERTVGAPARPIGTGPALEVTGLTVRYGPVTALDAVDLTVPAGAVVGLIGPNGAGKSTFISAVGGFLGTLPGTVRLDGVPIDRLAPQVRAARGLRRTFQTTLIAPELTQYEYLDIGAGRRLERAEADELLEFFGCPVGDLPVSIVDAGTRRLLDVAAAIAARPAVALLDEPAAGQSAAESRRLAERLARVPERYGVSVLLVEHDMELVRVACREVTVLDFGHVIATGPTEQVLRDPAVTAAYLGSSDTADGAASATALVTPTG</sequence>
<dbReference type="PROSITE" id="PS51257">
    <property type="entry name" value="PROKAR_LIPOPROTEIN"/>
    <property type="match status" value="1"/>
</dbReference>
<dbReference type="InterPro" id="IPR032823">
    <property type="entry name" value="BCA_ABC_TP_C"/>
</dbReference>
<proteinExistence type="predicted"/>
<dbReference type="RefSeq" id="WP_078981340.1">
    <property type="nucleotide sequence ID" value="NZ_MWQN01000003.1"/>
</dbReference>
<evidence type="ECO:0000256" key="10">
    <source>
        <dbReference type="SAM" id="Phobius"/>
    </source>
</evidence>
<feature type="transmembrane region" description="Helical" evidence="10">
    <location>
        <begin position="164"/>
        <end position="183"/>
    </location>
</feature>
<keyword evidence="8 10" id="KW-0472">Membrane</keyword>
<evidence type="ECO:0000256" key="2">
    <source>
        <dbReference type="ARBA" id="ARBA00022448"/>
    </source>
</evidence>
<keyword evidence="4 10" id="KW-0812">Transmembrane</keyword>
<gene>
    <name evidence="12" type="ORF">B4N89_39390</name>
</gene>
<keyword evidence="5" id="KW-0547">Nucleotide-binding</keyword>
<feature type="transmembrane region" description="Helical" evidence="10">
    <location>
        <begin position="18"/>
        <end position="36"/>
    </location>
</feature>
<dbReference type="GO" id="GO:0016887">
    <property type="term" value="F:ATP hydrolysis activity"/>
    <property type="evidence" value="ECO:0007669"/>
    <property type="project" value="InterPro"/>
</dbReference>
<evidence type="ECO:0000313" key="12">
    <source>
        <dbReference type="EMBL" id="OPC78246.1"/>
    </source>
</evidence>
<feature type="transmembrane region" description="Helical" evidence="10">
    <location>
        <begin position="42"/>
        <end position="62"/>
    </location>
</feature>
<feature type="region of interest" description="Disordered" evidence="9">
    <location>
        <begin position="314"/>
        <end position="352"/>
    </location>
</feature>
<dbReference type="GO" id="GO:0015658">
    <property type="term" value="F:branched-chain amino acid transmembrane transporter activity"/>
    <property type="evidence" value="ECO:0007669"/>
    <property type="project" value="InterPro"/>
</dbReference>
<feature type="transmembrane region" description="Helical" evidence="10">
    <location>
        <begin position="69"/>
        <end position="88"/>
    </location>
</feature>
<dbReference type="PANTHER" id="PTHR45772">
    <property type="entry name" value="CONSERVED COMPONENT OF ABC TRANSPORTER FOR NATURAL AMINO ACIDS-RELATED"/>
    <property type="match status" value="1"/>
</dbReference>
<dbReference type="InterPro" id="IPR003593">
    <property type="entry name" value="AAA+_ATPase"/>
</dbReference>
<dbReference type="SUPFAM" id="SSF52540">
    <property type="entry name" value="P-loop containing nucleoside triphosphate hydrolases"/>
    <property type="match status" value="1"/>
</dbReference>
<evidence type="ECO:0000256" key="4">
    <source>
        <dbReference type="ARBA" id="ARBA00022692"/>
    </source>
</evidence>
<name>A0A1T3NN81_9ACTN</name>
<evidence type="ECO:0000256" key="7">
    <source>
        <dbReference type="ARBA" id="ARBA00022989"/>
    </source>
</evidence>
<dbReference type="AlphaFoldDB" id="A0A1T3NN81"/>
<dbReference type="InterPro" id="IPR027417">
    <property type="entry name" value="P-loop_NTPase"/>
</dbReference>
<keyword evidence="7 10" id="KW-1133">Transmembrane helix</keyword>
<dbReference type="Gene3D" id="3.40.50.300">
    <property type="entry name" value="P-loop containing nucleotide triphosphate hydrolases"/>
    <property type="match status" value="1"/>
</dbReference>
<keyword evidence="2" id="KW-0813">Transport</keyword>
<keyword evidence="6 12" id="KW-0067">ATP-binding</keyword>
<evidence type="ECO:0000256" key="3">
    <source>
        <dbReference type="ARBA" id="ARBA00022475"/>
    </source>
</evidence>
<evidence type="ECO:0000256" key="6">
    <source>
        <dbReference type="ARBA" id="ARBA00022840"/>
    </source>
</evidence>
<accession>A0A1T3NN81</accession>
<dbReference type="InterPro" id="IPR003439">
    <property type="entry name" value="ABC_transporter-like_ATP-bd"/>
</dbReference>
<evidence type="ECO:0000259" key="11">
    <source>
        <dbReference type="PROSITE" id="PS50893"/>
    </source>
</evidence>
<comment type="caution">
    <text evidence="12">The sequence shown here is derived from an EMBL/GenBank/DDBJ whole genome shotgun (WGS) entry which is preliminary data.</text>
</comment>
<dbReference type="GO" id="GO:0005886">
    <property type="term" value="C:plasma membrane"/>
    <property type="evidence" value="ECO:0007669"/>
    <property type="project" value="UniProtKB-SubCell"/>
</dbReference>
<dbReference type="PROSITE" id="PS50893">
    <property type="entry name" value="ABC_TRANSPORTER_2"/>
    <property type="match status" value="1"/>
</dbReference>
<dbReference type="Proteomes" id="UP000190037">
    <property type="component" value="Unassembled WGS sequence"/>
</dbReference>
<feature type="transmembrane region" description="Helical" evidence="10">
    <location>
        <begin position="94"/>
        <end position="117"/>
    </location>
</feature>